<name>E3T4H5_CROVB</name>
<gene>
    <name evidence="1" type="ORF">crov055</name>
</gene>
<keyword evidence="2" id="KW-1185">Reference proteome</keyword>
<reference evidence="1 2" key="1">
    <citation type="journal article" date="2010" name="Proc. Natl. Acad. Sci. U.S.A.">
        <title>Giant virus with a remarkable complement of genes infects marine zooplankton.</title>
        <authorList>
            <person name="Fischer M.G."/>
            <person name="Allen M.J."/>
            <person name="Wilson W.H."/>
            <person name="Suttle C.A."/>
        </authorList>
    </citation>
    <scope>NUCLEOTIDE SEQUENCE [LARGE SCALE GENOMIC DNA]</scope>
    <source>
        <strain evidence="1 2">BV-PW1</strain>
    </source>
</reference>
<evidence type="ECO:0000313" key="1">
    <source>
        <dbReference type="EMBL" id="ADO67088.1"/>
    </source>
</evidence>
<organism evidence="1 2">
    <name type="scientific">Cafeteria roenbergensis virus (strain BV-PW1)</name>
    <name type="common">CroV</name>
    <dbReference type="NCBI Taxonomy" id="693272"/>
    <lineage>
        <taxon>Viruses</taxon>
        <taxon>Varidnaviria</taxon>
        <taxon>Bamfordvirae</taxon>
        <taxon>Nucleocytoviricota</taxon>
        <taxon>Megaviricetes</taxon>
        <taxon>Imitervirales</taxon>
        <taxon>Mimiviridae</taxon>
        <taxon>Aliimimivirinae</taxon>
        <taxon>Rheavirus</taxon>
        <taxon>Rheavirus sinusmexicani</taxon>
    </lineage>
</organism>
<sequence>MKLILFLLIIILILINNFKKIKELINLTELFMPIENNNNYIPITSKYCLVTKMITKEGGKYKSELKNGPLPQILDNQKVIVIDDTFTDDTCINQKFGSGRQRGGFVCMDFITEKMSKKYNLEYSDKTCYDTLDFIPIYPIYEEHLNK</sequence>
<dbReference type="GeneID" id="9887457"/>
<dbReference type="EMBL" id="GU244497">
    <property type="protein sequence ID" value="ADO67088.1"/>
    <property type="molecule type" value="Genomic_DNA"/>
</dbReference>
<organismHost>
    <name type="scientific">Cafeteria roenbergensis</name>
    <name type="common">Marine flagellate</name>
    <dbReference type="NCBI Taxonomy" id="33653"/>
</organismHost>
<proteinExistence type="predicted"/>
<protein>
    <submittedName>
        <fullName evidence="1">Uncharacterized protein</fullName>
    </submittedName>
</protein>
<dbReference type="RefSeq" id="YP_003969687.1">
    <property type="nucleotide sequence ID" value="NC_014637.1"/>
</dbReference>
<accession>E3T4H5</accession>
<dbReference type="Proteomes" id="UP000029781">
    <property type="component" value="Segment"/>
</dbReference>
<evidence type="ECO:0000313" key="2">
    <source>
        <dbReference type="Proteomes" id="UP000029781"/>
    </source>
</evidence>
<dbReference type="KEGG" id="vg:9887457"/>